<keyword evidence="4" id="KW-1185">Reference proteome</keyword>
<dbReference type="SUPFAM" id="SSF160379">
    <property type="entry name" value="SP0830-like"/>
    <property type="match status" value="1"/>
</dbReference>
<dbReference type="PANTHER" id="PTHR36439:SF1">
    <property type="entry name" value="DUF1697 DOMAIN-CONTAINING PROTEIN"/>
    <property type="match status" value="1"/>
</dbReference>
<dbReference type="RefSeq" id="WP_119647846.1">
    <property type="nucleotide sequence ID" value="NZ_QXFI01000026.1"/>
</dbReference>
<dbReference type="Gene3D" id="3.30.70.1260">
    <property type="entry name" value="bacterial protein sp0830 like"/>
    <property type="match status" value="1"/>
</dbReference>
<evidence type="ECO:0000313" key="4">
    <source>
        <dbReference type="Proteomes" id="UP000321621"/>
    </source>
</evidence>
<comment type="caution">
    <text evidence="1">The sequence shown here is derived from an EMBL/GenBank/DDBJ whole genome shotgun (WGS) entry which is preliminary data.</text>
</comment>
<dbReference type="OrthoDB" id="9806494at2"/>
<dbReference type="Proteomes" id="UP000266691">
    <property type="component" value="Unassembled WGS sequence"/>
</dbReference>
<dbReference type="Pfam" id="PF08002">
    <property type="entry name" value="DUF1697"/>
    <property type="match status" value="1"/>
</dbReference>
<dbReference type="AlphaFoldDB" id="A0A3A1NKI5"/>
<dbReference type="Gene3D" id="3.30.70.1280">
    <property type="entry name" value="SP0830-like domains"/>
    <property type="match status" value="1"/>
</dbReference>
<sequence>MKTYIALLRGINLGSHHKIKMTDLRESLEHIGLQNVQTYIQSGNVIFETDINGKEKLQDIVHASILKDFGFEVPILVLLGNEIEKILEGNPFAKEEENKLYYVLLKYPPEEALVDQFNEQQFENEDFHITNECVYLLCKKGYGNAKLNNNLIERKLKVEATTRNLKTMQKLLEMTAKD</sequence>
<evidence type="ECO:0000313" key="1">
    <source>
        <dbReference type="EMBL" id="RIV44154.1"/>
    </source>
</evidence>
<reference evidence="1 3" key="1">
    <citation type="submission" date="2018-08" db="EMBL/GenBank/DDBJ databases">
        <title>Proposal of Muricauda 72 sp.nov. and Muricauda NH166 sp.nov., isolated from seawater.</title>
        <authorList>
            <person name="Cheng H."/>
            <person name="Wu Y.-H."/>
            <person name="Guo L.-L."/>
            <person name="Xu X.-W."/>
        </authorList>
    </citation>
    <scope>NUCLEOTIDE SEQUENCE [LARGE SCALE GENOMIC DNA]</scope>
    <source>
        <strain evidence="1 3">72</strain>
    </source>
</reference>
<evidence type="ECO:0000313" key="3">
    <source>
        <dbReference type="Proteomes" id="UP000266691"/>
    </source>
</evidence>
<gene>
    <name evidence="1" type="ORF">D2V05_11750</name>
    <name evidence="2" type="ORF">FQ017_11640</name>
</gene>
<dbReference type="Proteomes" id="UP000321621">
    <property type="component" value="Unassembled WGS sequence"/>
</dbReference>
<organism evidence="1 3">
    <name type="scientific">Flagellimonas pelagia</name>
    <dbReference type="NCBI Taxonomy" id="2306998"/>
    <lineage>
        <taxon>Bacteria</taxon>
        <taxon>Pseudomonadati</taxon>
        <taxon>Bacteroidota</taxon>
        <taxon>Flavobacteriia</taxon>
        <taxon>Flavobacteriales</taxon>
        <taxon>Flavobacteriaceae</taxon>
        <taxon>Flagellimonas</taxon>
    </lineage>
</organism>
<evidence type="ECO:0000313" key="2">
    <source>
        <dbReference type="EMBL" id="TXJ94065.1"/>
    </source>
</evidence>
<name>A0A3A1NKI5_9FLAO</name>
<reference evidence="2 4" key="2">
    <citation type="submission" date="2019-07" db="EMBL/GenBank/DDBJ databases">
        <title>Draft genome of two Muricauda strains isolated from deep sea.</title>
        <authorList>
            <person name="Sun C."/>
        </authorList>
    </citation>
    <scope>NUCLEOTIDE SEQUENCE [LARGE SCALE GENOMIC DNA]</scope>
    <source>
        <strain evidence="2 4">72</strain>
    </source>
</reference>
<proteinExistence type="predicted"/>
<dbReference type="InterPro" id="IPR012545">
    <property type="entry name" value="DUF1697"/>
</dbReference>
<protein>
    <submittedName>
        <fullName evidence="1">DUF1697 domain-containing protein</fullName>
    </submittedName>
</protein>
<dbReference type="EMBL" id="VNWK01000026">
    <property type="protein sequence ID" value="TXJ94065.1"/>
    <property type="molecule type" value="Genomic_DNA"/>
</dbReference>
<dbReference type="EMBL" id="QXFI01000026">
    <property type="protein sequence ID" value="RIV44154.1"/>
    <property type="molecule type" value="Genomic_DNA"/>
</dbReference>
<accession>A0A3A1NKI5</accession>
<dbReference type="PANTHER" id="PTHR36439">
    <property type="entry name" value="BLL4334 PROTEIN"/>
    <property type="match status" value="1"/>
</dbReference>
<dbReference type="PIRSF" id="PIRSF008502">
    <property type="entry name" value="UCP008502"/>
    <property type="match status" value="1"/>
</dbReference>